<dbReference type="InterPro" id="IPR029033">
    <property type="entry name" value="His_PPase_superfam"/>
</dbReference>
<dbReference type="Pfam" id="PF00300">
    <property type="entry name" value="His_Phos_1"/>
    <property type="match status" value="1"/>
</dbReference>
<dbReference type="SUPFAM" id="SSF53254">
    <property type="entry name" value="Phosphoglycerate mutase-like"/>
    <property type="match status" value="1"/>
</dbReference>
<dbReference type="InterPro" id="IPR013078">
    <property type="entry name" value="His_Pase_superF_clade-1"/>
</dbReference>
<dbReference type="RefSeq" id="WP_144986166.1">
    <property type="nucleotide sequence ID" value="NZ_CP037920.1"/>
</dbReference>
<evidence type="ECO:0000256" key="4">
    <source>
        <dbReference type="ARBA" id="ARBA00023152"/>
    </source>
</evidence>
<dbReference type="Proteomes" id="UP000318704">
    <property type="component" value="Chromosome"/>
</dbReference>
<name>A0A517VXZ2_9PLAN</name>
<accession>A0A517VXZ2</accession>
<dbReference type="AlphaFoldDB" id="A0A517VXZ2"/>
<evidence type="ECO:0000313" key="7">
    <source>
        <dbReference type="EMBL" id="QDT97877.1"/>
    </source>
</evidence>
<keyword evidence="3" id="KW-0312">Gluconeogenesis</keyword>
<evidence type="ECO:0000256" key="3">
    <source>
        <dbReference type="ARBA" id="ARBA00022432"/>
    </source>
</evidence>
<evidence type="ECO:0000313" key="8">
    <source>
        <dbReference type="Proteomes" id="UP000318704"/>
    </source>
</evidence>
<evidence type="ECO:0000256" key="1">
    <source>
        <dbReference type="ARBA" id="ARBA00006717"/>
    </source>
</evidence>
<evidence type="ECO:0000256" key="6">
    <source>
        <dbReference type="SAM" id="MobiDB-lite"/>
    </source>
</evidence>
<dbReference type="Gene3D" id="3.40.50.1240">
    <property type="entry name" value="Phosphoglycerate mutase-like"/>
    <property type="match status" value="1"/>
</dbReference>
<feature type="compositionally biased region" description="Polar residues" evidence="6">
    <location>
        <begin position="193"/>
        <end position="204"/>
    </location>
</feature>
<dbReference type="GO" id="GO:0004619">
    <property type="term" value="F:phosphoglycerate mutase activity"/>
    <property type="evidence" value="ECO:0007669"/>
    <property type="project" value="UniProtKB-EC"/>
</dbReference>
<dbReference type="PANTHER" id="PTHR11931">
    <property type="entry name" value="PHOSPHOGLYCERATE MUTASE"/>
    <property type="match status" value="1"/>
</dbReference>
<dbReference type="InterPro" id="IPR005952">
    <property type="entry name" value="Phosphogly_mut1"/>
</dbReference>
<reference evidence="7 8" key="1">
    <citation type="submission" date="2019-03" db="EMBL/GenBank/DDBJ databases">
        <title>Deep-cultivation of Planctomycetes and their phenomic and genomic characterization uncovers novel biology.</title>
        <authorList>
            <person name="Wiegand S."/>
            <person name="Jogler M."/>
            <person name="Boedeker C."/>
            <person name="Pinto D."/>
            <person name="Vollmers J."/>
            <person name="Rivas-Marin E."/>
            <person name="Kohn T."/>
            <person name="Peeters S.H."/>
            <person name="Heuer A."/>
            <person name="Rast P."/>
            <person name="Oberbeckmann S."/>
            <person name="Bunk B."/>
            <person name="Jeske O."/>
            <person name="Meyerdierks A."/>
            <person name="Storesund J.E."/>
            <person name="Kallscheuer N."/>
            <person name="Luecker S."/>
            <person name="Lage O.M."/>
            <person name="Pohl T."/>
            <person name="Merkel B.J."/>
            <person name="Hornburger P."/>
            <person name="Mueller R.-W."/>
            <person name="Bruemmer F."/>
            <person name="Labrenz M."/>
            <person name="Spormann A.M."/>
            <person name="Op den Camp H."/>
            <person name="Overmann J."/>
            <person name="Amann R."/>
            <person name="Jetten M.S.M."/>
            <person name="Mascher T."/>
            <person name="Medema M.H."/>
            <person name="Devos D.P."/>
            <person name="Kaster A.-K."/>
            <person name="Ovreas L."/>
            <person name="Rohde M."/>
            <person name="Galperin M.Y."/>
            <person name="Jogler C."/>
        </authorList>
    </citation>
    <scope>NUCLEOTIDE SEQUENCE [LARGE SCALE GENOMIC DNA]</scope>
    <source>
        <strain evidence="7 8">V144</strain>
    </source>
</reference>
<feature type="region of interest" description="Disordered" evidence="6">
    <location>
        <begin position="186"/>
        <end position="226"/>
    </location>
</feature>
<proteinExistence type="inferred from homology"/>
<evidence type="ECO:0000256" key="2">
    <source>
        <dbReference type="ARBA" id="ARBA00012028"/>
    </source>
</evidence>
<protein>
    <recommendedName>
        <fullName evidence="2">phosphoglycerate mutase (2,3-diphosphoglycerate-dependent)</fullName>
        <ecNumber evidence="2">5.4.2.11</ecNumber>
    </recommendedName>
</protein>
<dbReference type="GO" id="GO:0006094">
    <property type="term" value="P:gluconeogenesis"/>
    <property type="evidence" value="ECO:0007669"/>
    <property type="project" value="UniProtKB-KW"/>
</dbReference>
<dbReference type="EMBL" id="CP037920">
    <property type="protein sequence ID" value="QDT97877.1"/>
    <property type="molecule type" value="Genomic_DNA"/>
</dbReference>
<sequence>MPTVVLIRPGCTDFDRDERIQGTLDLPLNEKGEEQVKNLVSKIEDFGIETIITSSSEPALSTSAQLGENLGVPVKEKAGLKNLNQGLWQGLEYEEVRRKYPKLFKQWAESPETVCPPEGELASEAVKRVQKTLQKYLKKKQNFAIVASEPLASIISNVLRNNKEEQISFEHNGRSCQDELFEILESPPKKSDLTQVSSDDQSLQKGAHEDNEPPLQKVAVRGGQIK</sequence>
<comment type="similarity">
    <text evidence="1">Belongs to the phosphoglycerate mutase family. BPG-dependent PGAM subfamily.</text>
</comment>
<gene>
    <name evidence="7" type="primary">pspA_2</name>
    <name evidence="7" type="ORF">V144x_33600</name>
</gene>
<keyword evidence="5" id="KW-0413">Isomerase</keyword>
<keyword evidence="4" id="KW-0324">Glycolysis</keyword>
<dbReference type="CDD" id="cd07067">
    <property type="entry name" value="HP_PGM_like"/>
    <property type="match status" value="1"/>
</dbReference>
<dbReference type="EC" id="5.4.2.11" evidence="2"/>
<evidence type="ECO:0000256" key="5">
    <source>
        <dbReference type="ARBA" id="ARBA00023235"/>
    </source>
</evidence>
<dbReference type="KEGG" id="gaw:V144x_33600"/>
<dbReference type="GO" id="GO:0006096">
    <property type="term" value="P:glycolytic process"/>
    <property type="evidence" value="ECO:0007669"/>
    <property type="project" value="UniProtKB-KW"/>
</dbReference>
<keyword evidence="7" id="KW-0378">Hydrolase</keyword>
<organism evidence="7 8">
    <name type="scientific">Gimesia aquarii</name>
    <dbReference type="NCBI Taxonomy" id="2527964"/>
    <lineage>
        <taxon>Bacteria</taxon>
        <taxon>Pseudomonadati</taxon>
        <taxon>Planctomycetota</taxon>
        <taxon>Planctomycetia</taxon>
        <taxon>Planctomycetales</taxon>
        <taxon>Planctomycetaceae</taxon>
        <taxon>Gimesia</taxon>
    </lineage>
</organism>
<dbReference type="GO" id="GO:0016787">
    <property type="term" value="F:hydrolase activity"/>
    <property type="evidence" value="ECO:0007669"/>
    <property type="project" value="UniProtKB-KW"/>
</dbReference>